<sequence length="902" mass="103642">MKKRITITAVITTIIIISIFFQSIINFIVNIKWFSEVGYLSVYFTKVTSMIKLVIPLFVAFFVFVWIYYRSIKKSIIRLKSVEVVDVNKIKLEKKIFFISDAIFSLFISISLANTYWYKILQFINSTKYNISDPIFNKDISFFIFKLPLIESIYNSLLGVLIFIVIVTLVVYFILSMKDSIIAQKTKTFSSFKEFKSGLTKFAGRQLAIVSALILLLISLGFFIKAWNLVYSPRGVVFGASYTDVKVSLNFYRIIAVSSAIASIVIFVSILLSKVKPIVFSVIGIVVLVLCENIVSGVVQHFIVQPNGIKMEEPYIAKNIEYTRKGFNIDSVSEIPFKIKNNLTKKDIEDNKMTIENIKINSYKPALEFYNQFQYIKYYYDFNDIDVDRYTINGKYSQVFIAPREIDLKSLKGKGNDWQNTHLIYTHGYGVVMNKINSVTESGQPDFVIKDIPTVNLTDIPLKNPRIYFGEKTNDYAIVNTNIGEVDYPKGDGNNLTNYAGKAGISMSFGNRILFAIDKKSTKFLLSNDITSKSKVLINRNIMKRVNKIAPFLIYDNDPYLVINDGKLYWIIDAYTVSNRYPFSQPVNGINYIRNSIKVVVDAYDGNVDYYIVDNNDPVAQTYSKIFPKLFKESSDIPNGIKKHFKYPEEIFKIQCKVLGRYHVTDPGIFYREEAVWNVAKNQETVEGKEQENKASYMIMKLPKENKEEMILVEYFNTKGKNNMVALFGARMDGKNYGKMVLYRFKAGETIYSPILFKNKINQDTVISKELSLLNMQGSQVIHGDTSIIPIKNSLLYVEPLYIRASGKNSIPEVKKIIVSYNDKIVLANGIDEALNKIFNYDIDFDTEKRKNIETEVGKYKYDINRAKELYEKAIEAQKKGDWSRYGKYIDELGKLLEQLSK</sequence>
<organism evidence="6 7">
    <name type="scientific">Clostridium tepidiprofundi DSM 19306</name>
    <dbReference type="NCBI Taxonomy" id="1121338"/>
    <lineage>
        <taxon>Bacteria</taxon>
        <taxon>Bacillati</taxon>
        <taxon>Bacillota</taxon>
        <taxon>Clostridia</taxon>
        <taxon>Eubacteriales</taxon>
        <taxon>Clostridiaceae</taxon>
        <taxon>Clostridium</taxon>
    </lineage>
</organism>
<dbReference type="Pfam" id="PF03699">
    <property type="entry name" value="UPF0182"/>
    <property type="match status" value="1"/>
</dbReference>
<feature type="transmembrane region" description="Helical" evidence="5">
    <location>
        <begin position="49"/>
        <end position="69"/>
    </location>
</feature>
<dbReference type="STRING" id="1121338.CLTEP_21300"/>
<evidence type="ECO:0000256" key="5">
    <source>
        <dbReference type="HAMAP-Rule" id="MF_01600"/>
    </source>
</evidence>
<keyword evidence="7" id="KW-1185">Reference proteome</keyword>
<feature type="transmembrane region" description="Helical" evidence="5">
    <location>
        <begin position="153"/>
        <end position="175"/>
    </location>
</feature>
<evidence type="ECO:0000256" key="2">
    <source>
        <dbReference type="ARBA" id="ARBA00022692"/>
    </source>
</evidence>
<dbReference type="PANTHER" id="PTHR39344:SF1">
    <property type="entry name" value="UPF0182 PROTEIN SLL1060"/>
    <property type="match status" value="1"/>
</dbReference>
<feature type="transmembrane region" description="Helical" evidence="5">
    <location>
        <begin position="207"/>
        <end position="231"/>
    </location>
</feature>
<accession>A0A151B210</accession>
<protein>
    <recommendedName>
        <fullName evidence="5">UPF0182 protein CLTEP_21300</fullName>
    </recommendedName>
</protein>
<dbReference type="PATRIC" id="fig|1121338.3.peg.2220"/>
<proteinExistence type="inferred from homology"/>
<dbReference type="InterPro" id="IPR005372">
    <property type="entry name" value="UPF0182"/>
</dbReference>
<dbReference type="Proteomes" id="UP000075531">
    <property type="component" value="Unassembled WGS sequence"/>
</dbReference>
<dbReference type="GO" id="GO:0005886">
    <property type="term" value="C:plasma membrane"/>
    <property type="evidence" value="ECO:0007669"/>
    <property type="project" value="UniProtKB-SubCell"/>
</dbReference>
<dbReference type="NCBIfam" id="NF000825">
    <property type="entry name" value="PRK00068.1"/>
    <property type="match status" value="1"/>
</dbReference>
<dbReference type="PANTHER" id="PTHR39344">
    <property type="entry name" value="UPF0182 PROTEIN SLL1060"/>
    <property type="match status" value="1"/>
</dbReference>
<dbReference type="EMBL" id="LTBA01000032">
    <property type="protein sequence ID" value="KYH33951.1"/>
    <property type="molecule type" value="Genomic_DNA"/>
</dbReference>
<gene>
    <name evidence="6" type="ORF">CLTEP_21300</name>
</gene>
<dbReference type="HAMAP" id="MF_01600">
    <property type="entry name" value="UPF0182"/>
    <property type="match status" value="1"/>
</dbReference>
<dbReference type="GO" id="GO:0005576">
    <property type="term" value="C:extracellular region"/>
    <property type="evidence" value="ECO:0007669"/>
    <property type="project" value="TreeGrafter"/>
</dbReference>
<feature type="transmembrane region" description="Helical" evidence="5">
    <location>
        <begin position="279"/>
        <end position="303"/>
    </location>
</feature>
<evidence type="ECO:0000313" key="7">
    <source>
        <dbReference type="Proteomes" id="UP000075531"/>
    </source>
</evidence>
<name>A0A151B210_9CLOT</name>
<comment type="caution">
    <text evidence="6">The sequence shown here is derived from an EMBL/GenBank/DDBJ whole genome shotgun (WGS) entry which is preliminary data.</text>
</comment>
<comment type="subcellular location">
    <subcellularLocation>
        <location evidence="5">Cell membrane</location>
        <topology evidence="5">Multi-pass membrane protein</topology>
    </subcellularLocation>
</comment>
<feature type="transmembrane region" description="Helical" evidence="5">
    <location>
        <begin position="251"/>
        <end position="272"/>
    </location>
</feature>
<keyword evidence="1 5" id="KW-1003">Cell membrane</keyword>
<evidence type="ECO:0000256" key="1">
    <source>
        <dbReference type="ARBA" id="ARBA00022475"/>
    </source>
</evidence>
<dbReference type="RefSeq" id="WP_066826531.1">
    <property type="nucleotide sequence ID" value="NZ_LTBA01000032.1"/>
</dbReference>
<dbReference type="AlphaFoldDB" id="A0A151B210"/>
<comment type="similarity">
    <text evidence="5">Belongs to the UPF0182 family.</text>
</comment>
<keyword evidence="4 5" id="KW-0472">Membrane</keyword>
<evidence type="ECO:0000313" key="6">
    <source>
        <dbReference type="EMBL" id="KYH33951.1"/>
    </source>
</evidence>
<keyword evidence="3 5" id="KW-1133">Transmembrane helix</keyword>
<reference evidence="6 7" key="1">
    <citation type="submission" date="2016-02" db="EMBL/GenBank/DDBJ databases">
        <title>Genome sequence of Clostridium tepidiprofundi DSM 19306.</title>
        <authorList>
            <person name="Poehlein A."/>
            <person name="Daniel R."/>
        </authorList>
    </citation>
    <scope>NUCLEOTIDE SEQUENCE [LARGE SCALE GENOMIC DNA]</scope>
    <source>
        <strain evidence="6 7">DSM 19306</strain>
    </source>
</reference>
<feature type="transmembrane region" description="Helical" evidence="5">
    <location>
        <begin position="7"/>
        <end position="29"/>
    </location>
</feature>
<evidence type="ECO:0000256" key="4">
    <source>
        <dbReference type="ARBA" id="ARBA00023136"/>
    </source>
</evidence>
<evidence type="ECO:0000256" key="3">
    <source>
        <dbReference type="ARBA" id="ARBA00022989"/>
    </source>
</evidence>
<keyword evidence="2 5" id="KW-0812">Transmembrane</keyword>
<feature type="transmembrane region" description="Helical" evidence="5">
    <location>
        <begin position="96"/>
        <end position="118"/>
    </location>
</feature>
<dbReference type="OrthoDB" id="9763654at2"/>